<gene>
    <name evidence="2" type="ORF">L9F63_011692</name>
</gene>
<evidence type="ECO:0000313" key="3">
    <source>
        <dbReference type="Proteomes" id="UP001233999"/>
    </source>
</evidence>
<evidence type="ECO:0000313" key="2">
    <source>
        <dbReference type="EMBL" id="KAJ9597471.1"/>
    </source>
</evidence>
<feature type="compositionally biased region" description="Polar residues" evidence="1">
    <location>
        <begin position="56"/>
        <end position="74"/>
    </location>
</feature>
<feature type="region of interest" description="Disordered" evidence="1">
    <location>
        <begin position="30"/>
        <end position="74"/>
    </location>
</feature>
<accession>A0AAD8AED6</accession>
<reference evidence="2" key="1">
    <citation type="journal article" date="2023" name="IScience">
        <title>Live-bearing cockroach genome reveals convergent evolutionary mechanisms linked to viviparity in insects and beyond.</title>
        <authorList>
            <person name="Fouks B."/>
            <person name="Harrison M.C."/>
            <person name="Mikhailova A.A."/>
            <person name="Marchal E."/>
            <person name="English S."/>
            <person name="Carruthers M."/>
            <person name="Jennings E.C."/>
            <person name="Chiamaka E.L."/>
            <person name="Frigard R.A."/>
            <person name="Pippel M."/>
            <person name="Attardo G.M."/>
            <person name="Benoit J.B."/>
            <person name="Bornberg-Bauer E."/>
            <person name="Tobe S.S."/>
        </authorList>
    </citation>
    <scope>NUCLEOTIDE SEQUENCE</scope>
    <source>
        <strain evidence="2">Stay&amp;Tobe</strain>
    </source>
</reference>
<dbReference type="AlphaFoldDB" id="A0AAD8AED6"/>
<comment type="caution">
    <text evidence="2">The sequence shown here is derived from an EMBL/GenBank/DDBJ whole genome shotgun (WGS) entry which is preliminary data.</text>
</comment>
<evidence type="ECO:0000256" key="1">
    <source>
        <dbReference type="SAM" id="MobiDB-lite"/>
    </source>
</evidence>
<keyword evidence="3" id="KW-1185">Reference proteome</keyword>
<organism evidence="2 3">
    <name type="scientific">Diploptera punctata</name>
    <name type="common">Pacific beetle cockroach</name>
    <dbReference type="NCBI Taxonomy" id="6984"/>
    <lineage>
        <taxon>Eukaryota</taxon>
        <taxon>Metazoa</taxon>
        <taxon>Ecdysozoa</taxon>
        <taxon>Arthropoda</taxon>
        <taxon>Hexapoda</taxon>
        <taxon>Insecta</taxon>
        <taxon>Pterygota</taxon>
        <taxon>Neoptera</taxon>
        <taxon>Polyneoptera</taxon>
        <taxon>Dictyoptera</taxon>
        <taxon>Blattodea</taxon>
        <taxon>Blaberoidea</taxon>
        <taxon>Blaberidae</taxon>
        <taxon>Diplopterinae</taxon>
        <taxon>Diploptera</taxon>
    </lineage>
</organism>
<proteinExistence type="predicted"/>
<dbReference type="EMBL" id="JASPKZ010001607">
    <property type="protein sequence ID" value="KAJ9597471.1"/>
    <property type="molecule type" value="Genomic_DNA"/>
</dbReference>
<reference evidence="2" key="2">
    <citation type="submission" date="2023-05" db="EMBL/GenBank/DDBJ databases">
        <authorList>
            <person name="Fouks B."/>
        </authorList>
    </citation>
    <scope>NUCLEOTIDE SEQUENCE</scope>
    <source>
        <strain evidence="2">Stay&amp;Tobe</strain>
        <tissue evidence="2">Testes</tissue>
    </source>
</reference>
<sequence length="74" mass="8240">CSLSEMREIGVCVFRQLDNANQNSRKLLCDRQLPPVPPRLRKERGGHGHANIPIEPSTNTVAPTKITTSSFNKN</sequence>
<dbReference type="Proteomes" id="UP001233999">
    <property type="component" value="Unassembled WGS sequence"/>
</dbReference>
<name>A0AAD8AED6_DIPPU</name>
<feature type="non-terminal residue" evidence="2">
    <location>
        <position position="74"/>
    </location>
</feature>
<feature type="non-terminal residue" evidence="2">
    <location>
        <position position="1"/>
    </location>
</feature>
<protein>
    <submittedName>
        <fullName evidence="2">Uncharacterized protein</fullName>
    </submittedName>
</protein>